<dbReference type="Proteomes" id="UP001212841">
    <property type="component" value="Unassembled WGS sequence"/>
</dbReference>
<dbReference type="GO" id="GO:0051260">
    <property type="term" value="P:protein homooligomerization"/>
    <property type="evidence" value="ECO:0007669"/>
    <property type="project" value="InterPro"/>
</dbReference>
<dbReference type="SUPFAM" id="SSF54695">
    <property type="entry name" value="POZ domain"/>
    <property type="match status" value="1"/>
</dbReference>
<name>A0AAD5X7Z4_9FUNG</name>
<organism evidence="2 3">
    <name type="scientific">Rhizophlyctis rosea</name>
    <dbReference type="NCBI Taxonomy" id="64517"/>
    <lineage>
        <taxon>Eukaryota</taxon>
        <taxon>Fungi</taxon>
        <taxon>Fungi incertae sedis</taxon>
        <taxon>Chytridiomycota</taxon>
        <taxon>Chytridiomycota incertae sedis</taxon>
        <taxon>Chytridiomycetes</taxon>
        <taxon>Rhizophlyctidales</taxon>
        <taxon>Rhizophlyctidaceae</taxon>
        <taxon>Rhizophlyctis</taxon>
    </lineage>
</organism>
<dbReference type="SMART" id="SM00225">
    <property type="entry name" value="BTB"/>
    <property type="match status" value="1"/>
</dbReference>
<protein>
    <submittedName>
        <fullName evidence="2">BTB/POZ domain-containing protein kctd8</fullName>
    </submittedName>
</protein>
<dbReference type="Pfam" id="PF02214">
    <property type="entry name" value="BTB_2"/>
    <property type="match status" value="1"/>
</dbReference>
<dbReference type="EMBL" id="JADGJD010000043">
    <property type="protein sequence ID" value="KAJ3056169.1"/>
    <property type="molecule type" value="Genomic_DNA"/>
</dbReference>
<evidence type="ECO:0000259" key="1">
    <source>
        <dbReference type="PROSITE" id="PS50097"/>
    </source>
</evidence>
<dbReference type="InterPro" id="IPR003131">
    <property type="entry name" value="T1-type_BTB"/>
</dbReference>
<dbReference type="PANTHER" id="PTHR14499:SF136">
    <property type="entry name" value="GH08630P"/>
    <property type="match status" value="1"/>
</dbReference>
<dbReference type="PROSITE" id="PS50097">
    <property type="entry name" value="BTB"/>
    <property type="match status" value="1"/>
</dbReference>
<gene>
    <name evidence="2" type="primary">KCTD8</name>
    <name evidence="2" type="ORF">HK097_007893</name>
</gene>
<evidence type="ECO:0000313" key="3">
    <source>
        <dbReference type="Proteomes" id="UP001212841"/>
    </source>
</evidence>
<reference evidence="2" key="1">
    <citation type="submission" date="2020-05" db="EMBL/GenBank/DDBJ databases">
        <title>Phylogenomic resolution of chytrid fungi.</title>
        <authorList>
            <person name="Stajich J.E."/>
            <person name="Amses K."/>
            <person name="Simmons R."/>
            <person name="Seto K."/>
            <person name="Myers J."/>
            <person name="Bonds A."/>
            <person name="Quandt C.A."/>
            <person name="Barry K."/>
            <person name="Liu P."/>
            <person name="Grigoriev I."/>
            <person name="Longcore J.E."/>
            <person name="James T.Y."/>
        </authorList>
    </citation>
    <scope>NUCLEOTIDE SEQUENCE</scope>
    <source>
        <strain evidence="2">JEL0318</strain>
    </source>
</reference>
<proteinExistence type="predicted"/>
<accession>A0AAD5X7Z4</accession>
<evidence type="ECO:0000313" key="2">
    <source>
        <dbReference type="EMBL" id="KAJ3056169.1"/>
    </source>
</evidence>
<dbReference type="InterPro" id="IPR000210">
    <property type="entry name" value="BTB/POZ_dom"/>
</dbReference>
<comment type="caution">
    <text evidence="2">The sequence shown here is derived from an EMBL/GenBank/DDBJ whole genome shotgun (WGS) entry which is preliminary data.</text>
</comment>
<keyword evidence="3" id="KW-1185">Reference proteome</keyword>
<feature type="domain" description="BTB" evidence="1">
    <location>
        <begin position="12"/>
        <end position="79"/>
    </location>
</feature>
<dbReference type="AlphaFoldDB" id="A0AAD5X7Z4"/>
<dbReference type="PANTHER" id="PTHR14499">
    <property type="entry name" value="POTASSIUM CHANNEL TETRAMERIZATION DOMAIN-CONTAINING"/>
    <property type="match status" value="1"/>
</dbReference>
<sequence>MTTTASRENYPDLIDLDVGGKHFRTTHTTLAVPDSMLQRLVSDHWKEGTLKGAISVDRNPEAFQIVLDYLRTSTIAPHLPTDQDQRKRLLLLLQNEAEYFQLTDLTDTVSASLANLKALALANFPEYMYVRFFRARLRFGSGRAYQHAIVPDSTTYADGIRMSMLGRVGFAGLRALEKFVKELNLQVIADGQKYRYVVSGSVKYCFRDEFSVQLSRIQ</sequence>
<dbReference type="InterPro" id="IPR011333">
    <property type="entry name" value="SKP1/BTB/POZ_sf"/>
</dbReference>
<dbReference type="Gene3D" id="3.30.710.10">
    <property type="entry name" value="Potassium Channel Kv1.1, Chain A"/>
    <property type="match status" value="1"/>
</dbReference>